<dbReference type="InterPro" id="IPR038377">
    <property type="entry name" value="Na/Glc_symporter_sf"/>
</dbReference>
<reference evidence="2 3" key="1">
    <citation type="submission" date="2014-07" db="EMBL/GenBank/DDBJ databases">
        <title>Methanogenic archaea and the global carbon cycle.</title>
        <authorList>
            <person name="Henriksen J.R."/>
            <person name="Luke J."/>
            <person name="Reinhart S."/>
            <person name="Benedict M.N."/>
            <person name="Youngblut N.D."/>
            <person name="Metcalf M.E."/>
            <person name="Whitaker R.J."/>
            <person name="Metcalf W.W."/>
        </authorList>
    </citation>
    <scope>NUCLEOTIDE SEQUENCE [LARGE SCALE GENOMIC DNA]</scope>
    <source>
        <strain evidence="2 3">Z-7289</strain>
    </source>
</reference>
<dbReference type="Gene3D" id="1.20.1730.10">
    <property type="entry name" value="Sodium/glucose cotransporter"/>
    <property type="match status" value="1"/>
</dbReference>
<feature type="transmembrane region" description="Helical" evidence="1">
    <location>
        <begin position="16"/>
        <end position="36"/>
    </location>
</feature>
<dbReference type="KEGG" id="mls:MSLAZ_1311"/>
<dbReference type="PATRIC" id="fig|1434111.4.peg.1707"/>
<keyword evidence="1" id="KW-0812">Transmembrane</keyword>
<gene>
    <name evidence="2" type="ORF">MSLAZ_1311</name>
</gene>
<evidence type="ECO:0000256" key="1">
    <source>
        <dbReference type="SAM" id="Phobius"/>
    </source>
</evidence>
<keyword evidence="1" id="KW-0472">Membrane</keyword>
<organism evidence="2 3">
    <name type="scientific">Methanosarcina lacustris Z-7289</name>
    <dbReference type="NCBI Taxonomy" id="1434111"/>
    <lineage>
        <taxon>Archaea</taxon>
        <taxon>Methanobacteriati</taxon>
        <taxon>Methanobacteriota</taxon>
        <taxon>Stenosarchaea group</taxon>
        <taxon>Methanomicrobia</taxon>
        <taxon>Methanosarcinales</taxon>
        <taxon>Methanosarcinaceae</taxon>
        <taxon>Methanosarcina</taxon>
    </lineage>
</organism>
<name>A0A0E3S5R5_9EURY</name>
<dbReference type="Proteomes" id="UP000033072">
    <property type="component" value="Chromosome"/>
</dbReference>
<protein>
    <submittedName>
        <fullName evidence="2">Sodium/proline symporter</fullName>
    </submittedName>
</protein>
<evidence type="ECO:0000313" key="3">
    <source>
        <dbReference type="Proteomes" id="UP000033072"/>
    </source>
</evidence>
<keyword evidence="3" id="KW-1185">Reference proteome</keyword>
<accession>A0A0E3S5R5</accession>
<dbReference type="AlphaFoldDB" id="A0A0E3S5R5"/>
<dbReference type="STRING" id="1434111.MSLAZ_1311"/>
<feature type="transmembrane region" description="Helical" evidence="1">
    <location>
        <begin position="56"/>
        <end position="82"/>
    </location>
</feature>
<dbReference type="EMBL" id="CP009515">
    <property type="protein sequence ID" value="AKB74572.1"/>
    <property type="molecule type" value="Genomic_DNA"/>
</dbReference>
<evidence type="ECO:0000313" key="2">
    <source>
        <dbReference type="EMBL" id="AKB74572.1"/>
    </source>
</evidence>
<dbReference type="HOGENOM" id="CLU_2340197_0_0_2"/>
<proteinExistence type="predicted"/>
<sequence length="97" mass="10706">MYTDALFWKCMMKEEAIESLIVGTFASLFWLIFVHAKEAAPLGISQALFGKATFLTGIWTVIDPILIATPLAILAAVVVSLVTNPPSKKHLEICYHK</sequence>
<keyword evidence="1" id="KW-1133">Transmembrane helix</keyword>